<dbReference type="GO" id="GO:0009986">
    <property type="term" value="C:cell surface"/>
    <property type="evidence" value="ECO:0007669"/>
    <property type="project" value="InterPro"/>
</dbReference>
<comment type="similarity">
    <text evidence="2">Belongs to the nematode transthyretin-like family.</text>
</comment>
<sequence>MYPSSPYILFRMKYILVALLPIICLAVPLPDILPSLPQLRKVQSTAVKGKLLCDGKGYEKARLKLYEIDPIKDTLMAEGLTNAEGEFELSGNDTEWTKIDPKLNIYHNCHDEAIECWRKVEIVIPDDFITEGANPAKTFDIGILNINAVLPGESRDCLN</sequence>
<accession>A0A2G5SPH0</accession>
<evidence type="ECO:0000256" key="4">
    <source>
        <dbReference type="ARBA" id="ARBA00022729"/>
    </source>
</evidence>
<reference evidence="6" key="1">
    <citation type="submission" date="2017-10" db="EMBL/GenBank/DDBJ databases">
        <title>Rapid genome shrinkage in a self-fertile nematode reveals novel sperm competition proteins.</title>
        <authorList>
            <person name="Yin D."/>
            <person name="Schwarz E.M."/>
            <person name="Thomas C.G."/>
            <person name="Felde R.L."/>
            <person name="Korf I.F."/>
            <person name="Cutter A.D."/>
            <person name="Schartner C.M."/>
            <person name="Ralston E.J."/>
            <person name="Meyer B.J."/>
            <person name="Haag E.S."/>
        </authorList>
    </citation>
    <scope>NUCLEOTIDE SEQUENCE [LARGE SCALE GENOMIC DNA]</scope>
    <source>
        <strain evidence="6">JU1422</strain>
    </source>
</reference>
<comment type="subcellular location">
    <subcellularLocation>
        <location evidence="1">Secreted</location>
    </subcellularLocation>
</comment>
<evidence type="ECO:0000313" key="6">
    <source>
        <dbReference type="Proteomes" id="UP000230233"/>
    </source>
</evidence>
<dbReference type="AlphaFoldDB" id="A0A2G5SPH0"/>
<protein>
    <submittedName>
        <fullName evidence="5">Uncharacterized protein</fullName>
    </submittedName>
</protein>
<dbReference type="STRING" id="1611254.A0A2G5SPH0"/>
<evidence type="ECO:0000256" key="1">
    <source>
        <dbReference type="ARBA" id="ARBA00004613"/>
    </source>
</evidence>
<dbReference type="Gene3D" id="2.60.40.3330">
    <property type="match status" value="1"/>
</dbReference>
<organism evidence="5 6">
    <name type="scientific">Caenorhabditis nigoni</name>
    <dbReference type="NCBI Taxonomy" id="1611254"/>
    <lineage>
        <taxon>Eukaryota</taxon>
        <taxon>Metazoa</taxon>
        <taxon>Ecdysozoa</taxon>
        <taxon>Nematoda</taxon>
        <taxon>Chromadorea</taxon>
        <taxon>Rhabditida</taxon>
        <taxon>Rhabditina</taxon>
        <taxon>Rhabditomorpha</taxon>
        <taxon>Rhabditoidea</taxon>
        <taxon>Rhabditidae</taxon>
        <taxon>Peloderinae</taxon>
        <taxon>Caenorhabditis</taxon>
    </lineage>
</organism>
<name>A0A2G5SPH0_9PELO</name>
<proteinExistence type="inferred from homology"/>
<evidence type="ECO:0000256" key="2">
    <source>
        <dbReference type="ARBA" id="ARBA00010112"/>
    </source>
</evidence>
<dbReference type="Proteomes" id="UP000230233">
    <property type="component" value="Chromosome X"/>
</dbReference>
<dbReference type="InterPro" id="IPR001534">
    <property type="entry name" value="Transthyretin-like"/>
</dbReference>
<keyword evidence="4" id="KW-0732">Signal</keyword>
<dbReference type="InterPro" id="IPR038479">
    <property type="entry name" value="Transthyretin-like_sf"/>
</dbReference>
<dbReference type="Pfam" id="PF01060">
    <property type="entry name" value="TTR-52"/>
    <property type="match status" value="1"/>
</dbReference>
<dbReference type="PANTHER" id="PTHR21700:SF7">
    <property type="entry name" value="TRANSTHYRETIN-LIKE FAMILY PROTEIN"/>
    <property type="match status" value="1"/>
</dbReference>
<dbReference type="GO" id="GO:0005576">
    <property type="term" value="C:extracellular region"/>
    <property type="evidence" value="ECO:0007669"/>
    <property type="project" value="UniProtKB-SubCell"/>
</dbReference>
<keyword evidence="3" id="KW-0964">Secreted</keyword>
<keyword evidence="6" id="KW-1185">Reference proteome</keyword>
<comment type="caution">
    <text evidence="5">The sequence shown here is derived from an EMBL/GenBank/DDBJ whole genome shotgun (WGS) entry which is preliminary data.</text>
</comment>
<evidence type="ECO:0000256" key="3">
    <source>
        <dbReference type="ARBA" id="ARBA00022525"/>
    </source>
</evidence>
<dbReference type="OrthoDB" id="5912452at2759"/>
<gene>
    <name evidence="5" type="primary">Cni-ttr-31</name>
    <name evidence="5" type="synonym">Cnig_chr_X.g23306</name>
    <name evidence="5" type="ORF">B9Z55_023306</name>
</gene>
<dbReference type="EMBL" id="PDUG01000006">
    <property type="protein sequence ID" value="PIC16852.1"/>
    <property type="molecule type" value="Genomic_DNA"/>
</dbReference>
<evidence type="ECO:0000313" key="5">
    <source>
        <dbReference type="EMBL" id="PIC16852.1"/>
    </source>
</evidence>
<dbReference type="PANTHER" id="PTHR21700">
    <property type="entry name" value="TRANSTHYRETIN-LIKE FAMILY PROTEIN-RELATED"/>
    <property type="match status" value="1"/>
</dbReference>